<dbReference type="OrthoDB" id="10251809at2759"/>
<evidence type="ECO:0000313" key="4">
    <source>
        <dbReference type="EMBL" id="GAN06242.1"/>
    </source>
</evidence>
<protein>
    <submittedName>
        <fullName evidence="4">Rab9 effector protein with kelch motifs protein</fullName>
    </submittedName>
</protein>
<dbReference type="STRING" id="91626.A0A0C9MSF7"/>
<organism evidence="4">
    <name type="scientific">Mucor ambiguus</name>
    <dbReference type="NCBI Taxonomy" id="91626"/>
    <lineage>
        <taxon>Eukaryota</taxon>
        <taxon>Fungi</taxon>
        <taxon>Fungi incertae sedis</taxon>
        <taxon>Mucoromycota</taxon>
        <taxon>Mucoromycotina</taxon>
        <taxon>Mucoromycetes</taxon>
        <taxon>Mucorales</taxon>
        <taxon>Mucorineae</taxon>
        <taxon>Mucoraceae</taxon>
        <taxon>Mucor</taxon>
    </lineage>
</organism>
<name>A0A0C9MSF7_9FUNG</name>
<evidence type="ECO:0000313" key="5">
    <source>
        <dbReference type="Proteomes" id="UP000053815"/>
    </source>
</evidence>
<dbReference type="AlphaFoldDB" id="A0A0C9MSF7"/>
<reference evidence="4" key="1">
    <citation type="submission" date="2014-09" db="EMBL/GenBank/DDBJ databases">
        <title>Draft genome sequence of an oleaginous Mucoromycotina fungus Mucor ambiguus NBRC6742.</title>
        <authorList>
            <person name="Takeda I."/>
            <person name="Yamane N."/>
            <person name="Morita T."/>
            <person name="Tamano K."/>
            <person name="Machida M."/>
            <person name="Baker S."/>
            <person name="Koike H."/>
        </authorList>
    </citation>
    <scope>NUCLEOTIDE SEQUENCE</scope>
    <source>
        <strain evidence="4">NBRC 6742</strain>
    </source>
</reference>
<dbReference type="PANTHER" id="PTHR46093:SF3">
    <property type="entry name" value="ACYL-COA-BINDING DOMAIN-CONTAINING PROTEIN 4"/>
    <property type="match status" value="1"/>
</dbReference>
<feature type="region of interest" description="Disordered" evidence="3">
    <location>
        <begin position="29"/>
        <end position="113"/>
    </location>
</feature>
<keyword evidence="1" id="KW-0880">Kelch repeat</keyword>
<dbReference type="SUPFAM" id="SSF117281">
    <property type="entry name" value="Kelch motif"/>
    <property type="match status" value="1"/>
</dbReference>
<evidence type="ECO:0000256" key="2">
    <source>
        <dbReference type="ARBA" id="ARBA00022737"/>
    </source>
</evidence>
<sequence length="540" mass="59302">MAFHQDNLDSFDQNNGISVKKNKGIISRMKRSLSASGRPPAPMPLRLPSASHQSISSTSTLDSPSAMQRSFSPIPSNLSSPIPTTTATTATSPSIPTTSTGMRNSHSTSYFGPSPTTHLSYETFASSSASNLSIKSFPANPLTPTRSSIHDALASTTSHKIPSSSSFTSLNVTKTDKLQVKSMFESRLIENEKVSMTKLVDAELKTPVNKQKTSTKDVSYAPAPAMYWSCPEMYGTRPPKLRAHASVVYDGKMFVYGGTSKNTCSDTLYVLELDTFTWSKPRVYGTVPPACRAHCLLANPSNGKIYLFGGGDGQKYHNHLYILDTHTMIWSRPKTLGQKPSERRAHITVLWKHAIYVFGGGDGTKALNDVHRLDLKTKEWTPVDTQGSKPTCRGYHTGTLVGSKLVIFGGSDGKECFGGIHVLDLETSVWHPIQLDEQMPRLSHSAICVGSFLFVIAGHDGSQYRNDLLMLNLVNMSWETRVVYGQAPTPRGYHTTVLYDSRIFLFGGYNGSSFSNDVYILDLSSYAYLPQIVNFTIDTF</sequence>
<keyword evidence="2" id="KW-0677">Repeat</keyword>
<feature type="compositionally biased region" description="Polar residues" evidence="3">
    <location>
        <begin position="101"/>
        <end position="113"/>
    </location>
</feature>
<dbReference type="PANTHER" id="PTHR46093">
    <property type="entry name" value="ACYL-COA-BINDING DOMAIN-CONTAINING PROTEIN 5"/>
    <property type="match status" value="1"/>
</dbReference>
<feature type="compositionally biased region" description="Low complexity" evidence="3">
    <location>
        <begin position="49"/>
        <end position="65"/>
    </location>
</feature>
<keyword evidence="5" id="KW-1185">Reference proteome</keyword>
<gene>
    <name evidence="4" type="ORF">MAM1_0116c05722</name>
</gene>
<dbReference type="InterPro" id="IPR006652">
    <property type="entry name" value="Kelch_1"/>
</dbReference>
<dbReference type="Pfam" id="PF01344">
    <property type="entry name" value="Kelch_1"/>
    <property type="match status" value="1"/>
</dbReference>
<dbReference type="InterPro" id="IPR015915">
    <property type="entry name" value="Kelch-typ_b-propeller"/>
</dbReference>
<dbReference type="Proteomes" id="UP000053815">
    <property type="component" value="Unassembled WGS sequence"/>
</dbReference>
<accession>A0A0C9MSF7</accession>
<evidence type="ECO:0000256" key="1">
    <source>
        <dbReference type="ARBA" id="ARBA00022441"/>
    </source>
</evidence>
<evidence type="ECO:0000256" key="3">
    <source>
        <dbReference type="SAM" id="MobiDB-lite"/>
    </source>
</evidence>
<feature type="compositionally biased region" description="Low complexity" evidence="3">
    <location>
        <begin position="72"/>
        <end position="100"/>
    </location>
</feature>
<dbReference type="Gene3D" id="2.120.10.80">
    <property type="entry name" value="Kelch-type beta propeller"/>
    <property type="match status" value="2"/>
</dbReference>
<dbReference type="Pfam" id="PF24681">
    <property type="entry name" value="Kelch_KLHDC2_KLHL20_DRC7"/>
    <property type="match status" value="1"/>
</dbReference>
<proteinExistence type="predicted"/>
<dbReference type="EMBL" id="DF836405">
    <property type="protein sequence ID" value="GAN06242.1"/>
    <property type="molecule type" value="Genomic_DNA"/>
</dbReference>
<dbReference type="SMART" id="SM00612">
    <property type="entry name" value="Kelch"/>
    <property type="match status" value="3"/>
</dbReference>